<protein>
    <recommendedName>
        <fullName evidence="1">MOFRL domain-containing protein</fullName>
    </recommendedName>
</protein>
<evidence type="ECO:0000313" key="2">
    <source>
        <dbReference type="EMBL" id="GAI36533.1"/>
    </source>
</evidence>
<dbReference type="Pfam" id="PF05161">
    <property type="entry name" value="MOFRL"/>
    <property type="match status" value="1"/>
</dbReference>
<gene>
    <name evidence="2" type="ORF">S06H3_42169</name>
</gene>
<dbReference type="Gene3D" id="3.40.1480.10">
    <property type="entry name" value="MOFRL domain"/>
    <property type="match status" value="1"/>
</dbReference>
<comment type="caution">
    <text evidence="2">The sequence shown here is derived from an EMBL/GenBank/DDBJ whole genome shotgun (WGS) entry which is preliminary data.</text>
</comment>
<sequence length="71" mass="7465">GSDFLPDVAGAIVDQNSLGIAQAKGIDVKSYIERYDSNTLLDSIGNSLIITGDTGTNVGDIVVYLTVEKAY</sequence>
<dbReference type="InterPro" id="IPR037035">
    <property type="entry name" value="GK-like_C_sf"/>
</dbReference>
<organism evidence="2">
    <name type="scientific">marine sediment metagenome</name>
    <dbReference type="NCBI Taxonomy" id="412755"/>
    <lineage>
        <taxon>unclassified sequences</taxon>
        <taxon>metagenomes</taxon>
        <taxon>ecological metagenomes</taxon>
    </lineage>
</organism>
<dbReference type="InterPro" id="IPR007835">
    <property type="entry name" value="MOFRL"/>
</dbReference>
<feature type="domain" description="MOFRL" evidence="1">
    <location>
        <begin position="1"/>
        <end position="60"/>
    </location>
</feature>
<dbReference type="AlphaFoldDB" id="X1MZ20"/>
<proteinExistence type="predicted"/>
<accession>X1MZ20</accession>
<evidence type="ECO:0000259" key="1">
    <source>
        <dbReference type="Pfam" id="PF05161"/>
    </source>
</evidence>
<dbReference type="EMBL" id="BARV01026050">
    <property type="protein sequence ID" value="GAI36533.1"/>
    <property type="molecule type" value="Genomic_DNA"/>
</dbReference>
<dbReference type="SUPFAM" id="SSF82544">
    <property type="entry name" value="GckA/TtuD-like"/>
    <property type="match status" value="1"/>
</dbReference>
<feature type="non-terminal residue" evidence="2">
    <location>
        <position position="1"/>
    </location>
</feature>
<reference evidence="2" key="1">
    <citation type="journal article" date="2014" name="Front. Microbiol.">
        <title>High frequency of phylogenetically diverse reductive dehalogenase-homologous genes in deep subseafloor sedimentary metagenomes.</title>
        <authorList>
            <person name="Kawai M."/>
            <person name="Futagami T."/>
            <person name="Toyoda A."/>
            <person name="Takaki Y."/>
            <person name="Nishi S."/>
            <person name="Hori S."/>
            <person name="Arai W."/>
            <person name="Tsubouchi T."/>
            <person name="Morono Y."/>
            <person name="Uchiyama I."/>
            <person name="Ito T."/>
            <person name="Fujiyama A."/>
            <person name="Inagaki F."/>
            <person name="Takami H."/>
        </authorList>
    </citation>
    <scope>NUCLEOTIDE SEQUENCE</scope>
    <source>
        <strain evidence="2">Expedition CK06-06</strain>
    </source>
</reference>
<name>X1MZ20_9ZZZZ</name>